<dbReference type="EMBL" id="CP042905">
    <property type="protein sequence ID" value="QEE14533.1"/>
    <property type="molecule type" value="Genomic_DNA"/>
</dbReference>
<reference evidence="1 2" key="2">
    <citation type="journal article" date="2024" name="Int. J. Syst. Evol. Microbiol.">
        <title>Promethearchaeum syntrophicum gen. nov., sp. nov., an anaerobic, obligately syntrophic archaeon, the first isolate of the lineage 'Asgard' archaea, and proposal of the new archaeal phylum Promethearchaeota phyl. nov. and kingdom Promethearchaeati regn. nov.</title>
        <authorList>
            <person name="Imachi H."/>
            <person name="Nobu M.K."/>
            <person name="Kato S."/>
            <person name="Takaki Y."/>
            <person name="Miyazaki M."/>
            <person name="Miyata M."/>
            <person name="Ogawara M."/>
            <person name="Saito Y."/>
            <person name="Sakai S."/>
            <person name="Tahara Y.O."/>
            <person name="Takano Y."/>
            <person name="Tasumi E."/>
            <person name="Uematsu K."/>
            <person name="Yoshimura T."/>
            <person name="Itoh T."/>
            <person name="Ohkuma M."/>
            <person name="Takai K."/>
        </authorList>
    </citation>
    <scope>NUCLEOTIDE SEQUENCE [LARGE SCALE GENOMIC DNA]</scope>
    <source>
        <strain evidence="1 2">MK-D1</strain>
    </source>
</reference>
<proteinExistence type="predicted"/>
<evidence type="ECO:0000313" key="2">
    <source>
        <dbReference type="Proteomes" id="UP000321408"/>
    </source>
</evidence>
<sequence>MGEICPACGEAELTELVPGVKSCPACRKVFRSKVEKKKIQKSEGKLLDGEYWMKNTTLNPKYEIADKGITIFREENKLWFAVLLCHTPDFPDSKYIRLSWWKKSVNIHAGMFKIEDLDELENVLIALNRIEEDFDEYFEVKDNKKISYEPIPERKDIDDESYVFNLTKRKCPKCGWKMKKSKNHRYYECEKCGEIIVLDDGHPIYDIPSKYLPMSYSTNYPINFYLPNYGITVSNKMGNWKAIITIHAKENPDKRWLRFYWWRRNFQHYMTSQYSLGSSQGLKWETRKGVMSPNIYDKKLIAPLIKGLEEMKKIWLMSKEE</sequence>
<protein>
    <submittedName>
        <fullName evidence="1">Uncharacterized protein</fullName>
    </submittedName>
</protein>
<reference evidence="1 2" key="1">
    <citation type="journal article" date="2020" name="Nature">
        <title>Isolation of an archaeon at the prokaryote-eukaryote interface.</title>
        <authorList>
            <person name="Imachi H."/>
            <person name="Nobu M.K."/>
            <person name="Nakahara N."/>
            <person name="Morono Y."/>
            <person name="Ogawara M."/>
            <person name="Takaki Y."/>
            <person name="Takano Y."/>
            <person name="Uematsu K."/>
            <person name="Ikuta T."/>
            <person name="Ito M."/>
            <person name="Matsui Y."/>
            <person name="Miyazaki M."/>
            <person name="Murata K."/>
            <person name="Saito Y."/>
            <person name="Sakai S."/>
            <person name="Song C."/>
            <person name="Tasumi E."/>
            <person name="Yamanaka Y."/>
            <person name="Yamaguchi T."/>
            <person name="Kamagata Y."/>
            <person name="Tamaki H."/>
            <person name="Takai K."/>
        </authorList>
    </citation>
    <scope>NUCLEOTIDE SEQUENCE [LARGE SCALE GENOMIC DNA]</scope>
    <source>
        <strain evidence="1 2">MK-D1</strain>
    </source>
</reference>
<dbReference type="KEGG" id="psyt:DSAG12_00346"/>
<dbReference type="RefSeq" id="WP_147661485.1">
    <property type="nucleotide sequence ID" value="NZ_CP042905.2"/>
</dbReference>
<organism evidence="1 2">
    <name type="scientific">Promethearchaeum syntrophicum</name>
    <dbReference type="NCBI Taxonomy" id="2594042"/>
    <lineage>
        <taxon>Archaea</taxon>
        <taxon>Promethearchaeati</taxon>
        <taxon>Promethearchaeota</taxon>
        <taxon>Promethearchaeia</taxon>
        <taxon>Promethearchaeales</taxon>
        <taxon>Promethearchaeaceae</taxon>
        <taxon>Promethearchaeum</taxon>
    </lineage>
</organism>
<evidence type="ECO:0000313" key="1">
    <source>
        <dbReference type="EMBL" id="QEE14533.1"/>
    </source>
</evidence>
<dbReference type="Proteomes" id="UP000321408">
    <property type="component" value="Chromosome"/>
</dbReference>
<dbReference type="GeneID" id="41328349"/>
<keyword evidence="2" id="KW-1185">Reference proteome</keyword>
<dbReference type="AlphaFoldDB" id="A0A5B9D6B0"/>
<accession>A0A5B9D6B0</accession>
<gene>
    <name evidence="1" type="ORF">DSAG12_00346</name>
</gene>
<name>A0A5B9D6B0_9ARCH</name>